<evidence type="ECO:0000313" key="6">
    <source>
        <dbReference type="Proteomes" id="UP000054544"/>
    </source>
</evidence>
<reference evidence="6" key="1">
    <citation type="journal article" date="2014" name="BMC Genomics">
        <title>The genome sequence of the biocontrol fungus Metarhizium anisopliae and comparative genomics of Metarhizium species.</title>
        <authorList>
            <person name="Pattemore J.A."/>
            <person name="Hane J.K."/>
            <person name="Williams A.H."/>
            <person name="Wilson B.A."/>
            <person name="Stodart B.J."/>
            <person name="Ash G.J."/>
        </authorList>
    </citation>
    <scope>NUCLEOTIDE SEQUENCE [LARGE SCALE GENOMIC DNA]</scope>
    <source>
        <strain evidence="6">BRIP 53293</strain>
    </source>
</reference>
<keyword evidence="6" id="KW-1185">Reference proteome</keyword>
<name>A0A0D9NX15_METAN</name>
<evidence type="ECO:0000256" key="2">
    <source>
        <dbReference type="RuleBase" id="RU363034"/>
    </source>
</evidence>
<accession>A0A0D9NX15</accession>
<dbReference type="SUPFAM" id="SSF50494">
    <property type="entry name" value="Trypsin-like serine proteases"/>
    <property type="match status" value="1"/>
</dbReference>
<evidence type="ECO:0000313" key="5">
    <source>
        <dbReference type="EMBL" id="KJK78363.1"/>
    </source>
</evidence>
<keyword evidence="3" id="KW-0732">Signal</keyword>
<dbReference type="SMART" id="SM00020">
    <property type="entry name" value="Tryp_SPc"/>
    <property type="match status" value="1"/>
</dbReference>
<dbReference type="PROSITE" id="PS00134">
    <property type="entry name" value="TRYPSIN_HIS"/>
    <property type="match status" value="1"/>
</dbReference>
<evidence type="ECO:0000256" key="3">
    <source>
        <dbReference type="SAM" id="SignalP"/>
    </source>
</evidence>
<dbReference type="GO" id="GO:0004252">
    <property type="term" value="F:serine-type endopeptidase activity"/>
    <property type="evidence" value="ECO:0007669"/>
    <property type="project" value="InterPro"/>
</dbReference>
<organism evidence="5 6">
    <name type="scientific">Metarhizium anisopliae BRIP 53293</name>
    <dbReference type="NCBI Taxonomy" id="1291518"/>
    <lineage>
        <taxon>Eukaryota</taxon>
        <taxon>Fungi</taxon>
        <taxon>Dikarya</taxon>
        <taxon>Ascomycota</taxon>
        <taxon>Pezizomycotina</taxon>
        <taxon>Sordariomycetes</taxon>
        <taxon>Hypocreomycetidae</taxon>
        <taxon>Hypocreales</taxon>
        <taxon>Clavicipitaceae</taxon>
        <taxon>Metarhizium</taxon>
    </lineage>
</organism>
<evidence type="ECO:0000259" key="4">
    <source>
        <dbReference type="PROSITE" id="PS50240"/>
    </source>
</evidence>
<keyword evidence="2" id="KW-0645">Protease</keyword>
<dbReference type="CDD" id="cd00190">
    <property type="entry name" value="Tryp_SPc"/>
    <property type="match status" value="1"/>
</dbReference>
<evidence type="ECO:0000256" key="1">
    <source>
        <dbReference type="ARBA" id="ARBA00023157"/>
    </source>
</evidence>
<dbReference type="InterPro" id="IPR018114">
    <property type="entry name" value="TRYPSIN_HIS"/>
</dbReference>
<dbReference type="FunFam" id="2.40.10.10:FF:000068">
    <property type="entry name" value="transmembrane protease serine 2"/>
    <property type="match status" value="1"/>
</dbReference>
<proteinExistence type="predicted"/>
<dbReference type="Pfam" id="PF00089">
    <property type="entry name" value="Trypsin"/>
    <property type="match status" value="1"/>
</dbReference>
<dbReference type="InterPro" id="IPR043504">
    <property type="entry name" value="Peptidase_S1_PA_chymotrypsin"/>
</dbReference>
<feature type="domain" description="Peptidase S1" evidence="4">
    <location>
        <begin position="27"/>
        <end position="263"/>
    </location>
</feature>
<dbReference type="PANTHER" id="PTHR24252">
    <property type="entry name" value="ACROSIN-RELATED"/>
    <property type="match status" value="1"/>
</dbReference>
<gene>
    <name evidence="5" type="ORF">H634G_06536</name>
</gene>
<dbReference type="PANTHER" id="PTHR24252:SF7">
    <property type="entry name" value="HYALIN"/>
    <property type="match status" value="1"/>
</dbReference>
<dbReference type="Proteomes" id="UP000054544">
    <property type="component" value="Unassembled WGS sequence"/>
</dbReference>
<feature type="chain" id="PRO_5002341620" description="Peptidase S1 domain-containing protein" evidence="3">
    <location>
        <begin position="19"/>
        <end position="299"/>
    </location>
</feature>
<dbReference type="Gene3D" id="2.40.10.10">
    <property type="entry name" value="Trypsin-like serine proteases"/>
    <property type="match status" value="1"/>
</dbReference>
<dbReference type="PROSITE" id="PS00135">
    <property type="entry name" value="TRYPSIN_SER"/>
    <property type="match status" value="1"/>
</dbReference>
<dbReference type="PROSITE" id="PS50240">
    <property type="entry name" value="TRYPSIN_DOM"/>
    <property type="match status" value="1"/>
</dbReference>
<dbReference type="EMBL" id="KE384735">
    <property type="protein sequence ID" value="KJK78363.1"/>
    <property type="molecule type" value="Genomic_DNA"/>
</dbReference>
<protein>
    <recommendedName>
        <fullName evidence="4">Peptidase S1 domain-containing protein</fullName>
    </recommendedName>
</protein>
<dbReference type="AlphaFoldDB" id="A0A0D9NX15"/>
<feature type="signal peptide" evidence="3">
    <location>
        <begin position="1"/>
        <end position="18"/>
    </location>
</feature>
<dbReference type="InterPro" id="IPR001314">
    <property type="entry name" value="Peptidase_S1A"/>
</dbReference>
<dbReference type="PRINTS" id="PR00722">
    <property type="entry name" value="CHYMOTRYPSIN"/>
</dbReference>
<dbReference type="STRING" id="1291518.A0A0D9NX15"/>
<sequence length="299" mass="31336">MVPKAVITLAVAFSAVLAAAATTNKRIIGGEVAKEGDFPFIVRLHFQGNSQLLCEGTLLDSTTVVTAAHCPYDAQRQNSAISSVRAGSLDRETGGVVAEVQSRIYHPDYVHRFKRNDIAILKLSTPIQESQTIRYAKLPVNGADPAVGSTAVAAGWGAMESGGISDKLRKVAVPINAPDQCLNESPLPNSDKDEDYRTHLDTKVCAGTQGKDTGVGDSGGPLIDQATRQLIGITSFIVGGAPAGHAFYTKVSSYIPWINENLGNSGIVPRDSLAYLASPEVVAASALSGVISGPGTYKC</sequence>
<keyword evidence="1" id="KW-1015">Disulfide bond</keyword>
<dbReference type="InterPro" id="IPR033116">
    <property type="entry name" value="TRYPSIN_SER"/>
</dbReference>
<keyword evidence="2" id="KW-0720">Serine protease</keyword>
<dbReference type="GO" id="GO:0006508">
    <property type="term" value="P:proteolysis"/>
    <property type="evidence" value="ECO:0007669"/>
    <property type="project" value="UniProtKB-KW"/>
</dbReference>
<keyword evidence="2" id="KW-0378">Hydrolase</keyword>
<dbReference type="InterPro" id="IPR009003">
    <property type="entry name" value="Peptidase_S1_PA"/>
</dbReference>
<dbReference type="InterPro" id="IPR001254">
    <property type="entry name" value="Trypsin_dom"/>
</dbReference>